<organism evidence="2 3">
    <name type="scientific">Plasmodium gonderi</name>
    <dbReference type="NCBI Taxonomy" id="77519"/>
    <lineage>
        <taxon>Eukaryota</taxon>
        <taxon>Sar</taxon>
        <taxon>Alveolata</taxon>
        <taxon>Apicomplexa</taxon>
        <taxon>Aconoidasida</taxon>
        <taxon>Haemosporida</taxon>
        <taxon>Plasmodiidae</taxon>
        <taxon>Plasmodium</taxon>
        <taxon>Plasmodium (Plasmodium)</taxon>
    </lineage>
</organism>
<feature type="compositionally biased region" description="Low complexity" evidence="1">
    <location>
        <begin position="1026"/>
        <end position="1044"/>
    </location>
</feature>
<dbReference type="OMA" id="REGFCKF"/>
<dbReference type="Proteomes" id="UP000195521">
    <property type="component" value="Unassembled WGS sequence"/>
</dbReference>
<feature type="compositionally biased region" description="Basic and acidic residues" evidence="1">
    <location>
        <begin position="1163"/>
        <end position="1176"/>
    </location>
</feature>
<sequence>MENVKINENESIEYDEKNKLATYEHNDIVFFKHKEKNKIGIGRIVNFYTELKLNDIFLSSEHKVSLANYTKILNNLSDGKYVQNYIDNLRNQNTTITSKQVSNTNTNDTKSNCNLYEKEEEKQSYNYFNINEKDKESEIHVSTKTEINKTTNPEFKHGIKIRHRKKKDYSNDSSLLRSNSISSCVTRKNDEKRKSSKMFYIVQSFESYKYILQYKKVFKHYKIFIHKKWEIIKSSFCKSIQNKVCFVLAMKLFEVKKLYPNNTNLQNIMINNLMKIYKSERDLHIDHLVLNFIKKIDVRIILQNSVLITNDDFNEIISKDKKEKEEDTQSKYPYTNTLDSHNDDSEKIEQEGILQSWSLQKKSFTPNKLKHYYHNYNETSDQKINEQSDQSSIIHDSIADNYNKFHIDYGKKHPINYFQHDNEQGNDSEMLKRNNNSIQECVKRRKVIEGETFQYELKGNLLAKFKSPKGVLYRRCIKSIYKNKNNILSYFLITPSFFWFNDSYYFSCLNIDMDIFELLEIIKIIDDSKKEQIENISFEKYKSLRKIYNCTSNPNINETNNLLRKNSAENNVPIKIEVPTSKRGRKKKNRKERKRNNLQAKIQKRNENELSEDDNLKPNGSREKIRRRMKKRKRGQEESFLDSKSAKDEKIKRRKKLVEKQEVKEKKRRGRKKKVVSLQNGENTQEHKETENIEEIKELTELKNMEEHKEAENIEDTKEHTEPKNMEKHEEAGNTEETKEYRESQNVQEGVTQKENEMEIHDECKSKILAINETKAQNSEFDSKGEKNSFFKEKNSLQNNLTKMIQESSKKSLFNISKEKTNTYITKITHFFKLSENKKQKLNLHNEEDEKGILSQTSINESTYSNASIVDDKKETTIITKSNRDEFNMNIHENVNQGKECMSPKKEDSDYSKLNENDNQGYTNIAEVKENPDNKSENPKVEDVNVRVEWKCTNKIKKCINSNENILTSKLIVNDRELDVYILDDDPLVNKENTEGMHLCANYKEEKNVNETCVVINDQTKHVTDNKNGNNNNNNNSNSNSNNNNNICNKCVNTAIKEKVIIDSPKHVEDKVELACKEANEMNIKNEDFLEKKKLSGENVNIHVHSISDKNNFLSVKKEVTNEDNGSYQNDSTTSQNSYEKKETVNGYNGSDQNESTTSQNSYEKKETLNSENISDKNEFTISPYYDENNETLNSFIASEQNETDKLENRNQSNANNKNVFVKTELIEKGEYNFTVHINLTNKNDTSNIFDTTQENSNNYCKNEISEHIKECLDDEKIKKIESLYKYCKEDINILLYIYVMQIYVNKLCKNVIVKVLSPKCKNVRKKKYPDNDFILTPLIGYSYANYYYLKLNKRNSKIKTESTDERNFKLINNTLITKKRRKRKKKRGRKKKLIIQNKPGRKRKNIYKNKNDLLSATYRKSKRSRLIKISTIKNSGDTSSEKAENIVKCTTKYINFYLWGIYNWNYNKTLRVSFNNISNKKISNFDIYNFFFYNYDTISNLNEINKDLSTLINIYKNVRTILYQNSSIYGNLFLLKPMNNMTRTHSDEELIKFWLKTLNELSTIREGFCKFF</sequence>
<name>A0A1Y1JKY5_PLAGO</name>
<comment type="caution">
    <text evidence="2">The sequence shown here is derived from an EMBL/GenBank/DDBJ whole genome shotgun (WGS) entry which is preliminary data.</text>
</comment>
<accession>A0A1Y1JKY5</accession>
<feature type="compositionally biased region" description="Basic residues" evidence="1">
    <location>
        <begin position="666"/>
        <end position="675"/>
    </location>
</feature>
<dbReference type="RefSeq" id="XP_028545775.1">
    <property type="nucleotide sequence ID" value="XM_028689974.1"/>
</dbReference>
<evidence type="ECO:0000256" key="1">
    <source>
        <dbReference type="SAM" id="MobiDB-lite"/>
    </source>
</evidence>
<reference evidence="3" key="1">
    <citation type="submission" date="2017-04" db="EMBL/GenBank/DDBJ databases">
        <title>Plasmodium gonderi genome.</title>
        <authorList>
            <person name="Arisue N."/>
            <person name="Honma H."/>
            <person name="Kawai S."/>
            <person name="Tougan T."/>
            <person name="Tanabe K."/>
            <person name="Horii T."/>
        </authorList>
    </citation>
    <scope>NUCLEOTIDE SEQUENCE [LARGE SCALE GENOMIC DNA]</scope>
    <source>
        <strain evidence="3">ATCC 30045</strain>
    </source>
</reference>
<feature type="region of interest" description="Disordered" evidence="1">
    <location>
        <begin position="1021"/>
        <end position="1044"/>
    </location>
</feature>
<feature type="compositionally biased region" description="Polar residues" evidence="1">
    <location>
        <begin position="1146"/>
        <end position="1162"/>
    </location>
</feature>
<dbReference type="EMBL" id="BDQF01000014">
    <property type="protein sequence ID" value="GAW83186.1"/>
    <property type="molecule type" value="Genomic_DNA"/>
</dbReference>
<feature type="region of interest" description="Disordered" evidence="1">
    <location>
        <begin position="1120"/>
        <end position="1176"/>
    </location>
</feature>
<evidence type="ECO:0000313" key="3">
    <source>
        <dbReference type="Proteomes" id="UP000195521"/>
    </source>
</evidence>
<feature type="compositionally biased region" description="Basic residues" evidence="1">
    <location>
        <begin position="624"/>
        <end position="634"/>
    </location>
</feature>
<feature type="compositionally biased region" description="Polar residues" evidence="1">
    <location>
        <begin position="1123"/>
        <end position="1138"/>
    </location>
</feature>
<feature type="region of interest" description="Disordered" evidence="1">
    <location>
        <begin position="321"/>
        <end position="344"/>
    </location>
</feature>
<dbReference type="GeneID" id="39749929"/>
<feature type="compositionally biased region" description="Basic and acidic residues" evidence="1">
    <location>
        <begin position="604"/>
        <end position="623"/>
    </location>
</feature>
<proteinExistence type="predicted"/>
<feature type="compositionally biased region" description="Basic and acidic residues" evidence="1">
    <location>
        <begin position="684"/>
        <end position="743"/>
    </location>
</feature>
<feature type="compositionally biased region" description="Polar residues" evidence="1">
    <location>
        <begin position="330"/>
        <end position="339"/>
    </location>
</feature>
<feature type="region of interest" description="Disordered" evidence="1">
    <location>
        <begin position="573"/>
        <end position="754"/>
    </location>
</feature>
<keyword evidence="3" id="KW-1185">Reference proteome</keyword>
<protein>
    <submittedName>
        <fullName evidence="2">Uncharacterized protein</fullName>
    </submittedName>
</protein>
<feature type="compositionally biased region" description="Basic residues" evidence="1">
    <location>
        <begin position="582"/>
        <end position="596"/>
    </location>
</feature>
<evidence type="ECO:0000313" key="2">
    <source>
        <dbReference type="EMBL" id="GAW83186.1"/>
    </source>
</evidence>
<gene>
    <name evidence="2" type="ORF">PGO_134580</name>
</gene>
<dbReference type="OrthoDB" id="378531at2759"/>